<accession>A0A382EB19</accession>
<dbReference type="AlphaFoldDB" id="A0A382EB19"/>
<protein>
    <submittedName>
        <fullName evidence="1">Uncharacterized protein</fullName>
    </submittedName>
</protein>
<reference evidence="1" key="1">
    <citation type="submission" date="2018-05" db="EMBL/GenBank/DDBJ databases">
        <authorList>
            <person name="Lanie J.A."/>
            <person name="Ng W.-L."/>
            <person name="Kazmierczak K.M."/>
            <person name="Andrzejewski T.M."/>
            <person name="Davidsen T.M."/>
            <person name="Wayne K.J."/>
            <person name="Tettelin H."/>
            <person name="Glass J.I."/>
            <person name="Rusch D."/>
            <person name="Podicherti R."/>
            <person name="Tsui H.-C.T."/>
            <person name="Winkler M.E."/>
        </authorList>
    </citation>
    <scope>NUCLEOTIDE SEQUENCE</scope>
</reference>
<feature type="non-terminal residue" evidence="1">
    <location>
        <position position="27"/>
    </location>
</feature>
<organism evidence="1">
    <name type="scientific">marine metagenome</name>
    <dbReference type="NCBI Taxonomy" id="408172"/>
    <lineage>
        <taxon>unclassified sequences</taxon>
        <taxon>metagenomes</taxon>
        <taxon>ecological metagenomes</taxon>
    </lineage>
</organism>
<proteinExistence type="predicted"/>
<sequence length="27" mass="2940">ARMWRLKSISDKMDDTGTIQATLASSG</sequence>
<gene>
    <name evidence="1" type="ORF">METZ01_LOCUS200386</name>
</gene>
<dbReference type="EMBL" id="UINC01043460">
    <property type="protein sequence ID" value="SVB47532.1"/>
    <property type="molecule type" value="Genomic_DNA"/>
</dbReference>
<name>A0A382EB19_9ZZZZ</name>
<evidence type="ECO:0000313" key="1">
    <source>
        <dbReference type="EMBL" id="SVB47532.1"/>
    </source>
</evidence>
<feature type="non-terminal residue" evidence="1">
    <location>
        <position position="1"/>
    </location>
</feature>